<dbReference type="InterPro" id="IPR001965">
    <property type="entry name" value="Znf_PHD"/>
</dbReference>
<dbReference type="InterPro" id="IPR057765">
    <property type="entry name" value="MS1-like_ubiquitin"/>
</dbReference>
<dbReference type="Gene3D" id="3.30.40.10">
    <property type="entry name" value="Zinc/RING finger domain, C3HC4 (zinc finger)"/>
    <property type="match status" value="1"/>
</dbReference>
<keyword evidence="5" id="KW-0804">Transcription</keyword>
<organism evidence="7 8">
    <name type="scientific">Lactuca virosa</name>
    <dbReference type="NCBI Taxonomy" id="75947"/>
    <lineage>
        <taxon>Eukaryota</taxon>
        <taxon>Viridiplantae</taxon>
        <taxon>Streptophyta</taxon>
        <taxon>Embryophyta</taxon>
        <taxon>Tracheophyta</taxon>
        <taxon>Spermatophyta</taxon>
        <taxon>Magnoliopsida</taxon>
        <taxon>eudicotyledons</taxon>
        <taxon>Gunneridae</taxon>
        <taxon>Pentapetalae</taxon>
        <taxon>asterids</taxon>
        <taxon>campanulids</taxon>
        <taxon>Asterales</taxon>
        <taxon>Asteraceae</taxon>
        <taxon>Cichorioideae</taxon>
        <taxon>Cichorieae</taxon>
        <taxon>Lactucinae</taxon>
        <taxon>Lactuca</taxon>
    </lineage>
</organism>
<evidence type="ECO:0000256" key="4">
    <source>
        <dbReference type="ARBA" id="ARBA00023015"/>
    </source>
</evidence>
<dbReference type="Proteomes" id="UP001157418">
    <property type="component" value="Unassembled WGS sequence"/>
</dbReference>
<evidence type="ECO:0000256" key="3">
    <source>
        <dbReference type="ARBA" id="ARBA00022833"/>
    </source>
</evidence>
<dbReference type="InterPro" id="IPR059080">
    <property type="entry name" value="WHD_PTC1"/>
</dbReference>
<evidence type="ECO:0000259" key="6">
    <source>
        <dbReference type="SMART" id="SM00249"/>
    </source>
</evidence>
<sequence>MSIPIIKMIGANSSGKKRKMKSAKYYGLQNFLQPGCPISLSGSFRDNVRRFLQECGQPEDYKVEGMPIWCTFLVHENRGFVLPLYTFEECVNNSLQPLCDHCRCSGWSHHFVSKRKYHFIIPIDNEWNKPIKDGVLDLQTHILHGLIHSNGFGHLLCINGIEGGSNFICGREVMDLWDRICTTLHTRKISVVDVSKKRKMDLRLLYGISYGHTWFGRWDYKFCHGSFGVTKEKYEQALQILSTLELNNIIQDLKNCSIKKTISRYRNLSDTQLATIRDLFRFMLSLKFRTPQIKDSKPKPRLTSVNKSTSKEKQARCRKFSNLAAKLDSRWHVRRLEHVAKVVVDALKEKKSENRNGMSRQEVRDTARQHIGDTGLIDYVLKSMNNVIVGGYVVRRAVNSTTGVLEYSLQDTPENITQEPEETDRVDSVIPKYKSGSGSDVYRDLTFLYYHLLLNSDSDVVVFAVRTVLDSKNFSKEWPFQDDADEYLRFICRVIPLVTTELNLETGLYKRKNSVGEELVVPLHATVHDLKAAAEAAMRDTYCIMENLKVREIVELEGVDDDEVIFGALESGSEISVRGSGVDLLTTSDLNYEGGADNWVVNCKCGARDDDGERMVACDLCEVWQHTRCSGIDDSEVVPPLFMCYKCCDSIGPHMKHDGTGFTEWMMMPVVTNAHSNLFY</sequence>
<keyword evidence="1" id="KW-0479">Metal-binding</keyword>
<dbReference type="PANTHER" id="PTHR46201">
    <property type="entry name" value="PHD FINGER PROTEIN MALE MEIOCYTE DEATH 1-RELATED"/>
    <property type="match status" value="1"/>
</dbReference>
<dbReference type="SMART" id="SM00249">
    <property type="entry name" value="PHD"/>
    <property type="match status" value="1"/>
</dbReference>
<accession>A0AAU9MJ77</accession>
<dbReference type="Pfam" id="PF25565">
    <property type="entry name" value="Ubiquitin_At1g33420"/>
    <property type="match status" value="1"/>
</dbReference>
<evidence type="ECO:0000313" key="7">
    <source>
        <dbReference type="EMBL" id="CAH1424683.1"/>
    </source>
</evidence>
<dbReference type="EMBL" id="CAKMRJ010001823">
    <property type="protein sequence ID" value="CAH1424683.1"/>
    <property type="molecule type" value="Genomic_DNA"/>
</dbReference>
<proteinExistence type="predicted"/>
<reference evidence="7 8" key="1">
    <citation type="submission" date="2022-01" db="EMBL/GenBank/DDBJ databases">
        <authorList>
            <person name="Xiong W."/>
            <person name="Schranz E."/>
        </authorList>
    </citation>
    <scope>NUCLEOTIDE SEQUENCE [LARGE SCALE GENOMIC DNA]</scope>
</reference>
<evidence type="ECO:0000256" key="5">
    <source>
        <dbReference type="ARBA" id="ARBA00023163"/>
    </source>
</evidence>
<keyword evidence="8" id="KW-1185">Reference proteome</keyword>
<dbReference type="PROSITE" id="PS01359">
    <property type="entry name" value="ZF_PHD_1"/>
    <property type="match status" value="1"/>
</dbReference>
<dbReference type="SUPFAM" id="SSF57903">
    <property type="entry name" value="FYVE/PHD zinc finger"/>
    <property type="match status" value="1"/>
</dbReference>
<name>A0AAU9MJ77_9ASTR</name>
<feature type="domain" description="Zinc finger PHD-type" evidence="6">
    <location>
        <begin position="602"/>
        <end position="648"/>
    </location>
</feature>
<dbReference type="Pfam" id="PF25874">
    <property type="entry name" value="WHD_plant_repro"/>
    <property type="match status" value="1"/>
</dbReference>
<protein>
    <recommendedName>
        <fullName evidence="6">Zinc finger PHD-type domain-containing protein</fullName>
    </recommendedName>
</protein>
<dbReference type="InterPro" id="IPR013083">
    <property type="entry name" value="Znf_RING/FYVE/PHD"/>
</dbReference>
<dbReference type="PANTHER" id="PTHR46201:SF9">
    <property type="entry name" value="PHD FINGER PROTEIN MALE MEIOCYTE DEATH 1"/>
    <property type="match status" value="1"/>
</dbReference>
<dbReference type="GO" id="GO:0008270">
    <property type="term" value="F:zinc ion binding"/>
    <property type="evidence" value="ECO:0007669"/>
    <property type="project" value="UniProtKB-KW"/>
</dbReference>
<keyword evidence="3" id="KW-0862">Zinc</keyword>
<evidence type="ECO:0000313" key="8">
    <source>
        <dbReference type="Proteomes" id="UP001157418"/>
    </source>
</evidence>
<comment type="caution">
    <text evidence="7">The sequence shown here is derived from an EMBL/GenBank/DDBJ whole genome shotgun (WGS) entry which is preliminary data.</text>
</comment>
<gene>
    <name evidence="7" type="ORF">LVIROSA_LOCUS11873</name>
</gene>
<dbReference type="InterPro" id="IPR019786">
    <property type="entry name" value="Zinc_finger_PHD-type_CS"/>
</dbReference>
<keyword evidence="2" id="KW-0863">Zinc-finger</keyword>
<dbReference type="CDD" id="cd15556">
    <property type="entry name" value="PHD_MMD1_like"/>
    <property type="match status" value="1"/>
</dbReference>
<evidence type="ECO:0000256" key="2">
    <source>
        <dbReference type="ARBA" id="ARBA00022771"/>
    </source>
</evidence>
<keyword evidence="4" id="KW-0805">Transcription regulation</keyword>
<dbReference type="InterPro" id="IPR058054">
    <property type="entry name" value="Znf_MS1-like"/>
</dbReference>
<dbReference type="Pfam" id="PF00628">
    <property type="entry name" value="PHD"/>
    <property type="match status" value="1"/>
</dbReference>
<dbReference type="AlphaFoldDB" id="A0AAU9MJ77"/>
<dbReference type="InterPro" id="IPR011011">
    <property type="entry name" value="Znf_FYVE_PHD"/>
</dbReference>
<dbReference type="InterPro" id="IPR019787">
    <property type="entry name" value="Znf_PHD-finger"/>
</dbReference>
<evidence type="ECO:0000256" key="1">
    <source>
        <dbReference type="ARBA" id="ARBA00022723"/>
    </source>
</evidence>